<keyword evidence="2 8" id="KW-0812">Transmembrane</keyword>
<evidence type="ECO:0000256" key="9">
    <source>
        <dbReference type="SAM" id="Phobius"/>
    </source>
</evidence>
<feature type="transmembrane region" description="Helical" evidence="9">
    <location>
        <begin position="98"/>
        <end position="118"/>
    </location>
</feature>
<dbReference type="Pfam" id="PF01595">
    <property type="entry name" value="CNNM"/>
    <property type="match status" value="1"/>
</dbReference>
<feature type="domain" description="CBS" evidence="10">
    <location>
        <begin position="207"/>
        <end position="262"/>
    </location>
</feature>
<comment type="subcellular location">
    <subcellularLocation>
        <location evidence="1">Membrane</location>
        <topology evidence="1">Multi-pass membrane protein</topology>
    </subcellularLocation>
</comment>
<feature type="domain" description="CNNM transmembrane" evidence="11">
    <location>
        <begin position="2"/>
        <end position="186"/>
    </location>
</feature>
<feature type="domain" description="CBS" evidence="10">
    <location>
        <begin position="263"/>
        <end position="322"/>
    </location>
</feature>
<feature type="transmembrane region" description="Helical" evidence="9">
    <location>
        <begin position="130"/>
        <end position="149"/>
    </location>
</feature>
<dbReference type="SUPFAM" id="SSF54631">
    <property type="entry name" value="CBS-domain pair"/>
    <property type="match status" value="1"/>
</dbReference>
<protein>
    <submittedName>
        <fullName evidence="12">CNNM domain-containing protein</fullName>
    </submittedName>
</protein>
<dbReference type="PROSITE" id="PS51257">
    <property type="entry name" value="PROKAR_LIPOPROTEIN"/>
    <property type="match status" value="1"/>
</dbReference>
<evidence type="ECO:0000256" key="2">
    <source>
        <dbReference type="ARBA" id="ARBA00022692"/>
    </source>
</evidence>
<dbReference type="InterPro" id="IPR046342">
    <property type="entry name" value="CBS_dom_sf"/>
</dbReference>
<gene>
    <name evidence="12" type="ORF">LAD73_01785</name>
</gene>
<dbReference type="GO" id="GO:0005886">
    <property type="term" value="C:plasma membrane"/>
    <property type="evidence" value="ECO:0007669"/>
    <property type="project" value="TreeGrafter"/>
</dbReference>
<dbReference type="RefSeq" id="WP_223644642.1">
    <property type="nucleotide sequence ID" value="NZ_JAIQBY010000015.1"/>
</dbReference>
<dbReference type="CDD" id="cd04590">
    <property type="entry name" value="CBS_pair_CorC_HlyC_assoc"/>
    <property type="match status" value="1"/>
</dbReference>
<dbReference type="EMBL" id="JAIQBY010000015">
    <property type="protein sequence ID" value="MBZ4195450.1"/>
    <property type="molecule type" value="Genomic_DNA"/>
</dbReference>
<comment type="caution">
    <text evidence="12">The sequence shown here is derived from an EMBL/GenBank/DDBJ whole genome shotgun (WGS) entry which is preliminary data.</text>
</comment>
<evidence type="ECO:0000256" key="3">
    <source>
        <dbReference type="ARBA" id="ARBA00022737"/>
    </source>
</evidence>
<evidence type="ECO:0000256" key="7">
    <source>
        <dbReference type="PROSITE-ProRule" id="PRU00703"/>
    </source>
</evidence>
<dbReference type="AlphaFoldDB" id="A0A953T4X7"/>
<dbReference type="PROSITE" id="PS51371">
    <property type="entry name" value="CBS"/>
    <property type="match status" value="2"/>
</dbReference>
<keyword evidence="3" id="KW-0677">Repeat</keyword>
<name>A0A953T4X7_9MOLU</name>
<dbReference type="InterPro" id="IPR000644">
    <property type="entry name" value="CBS_dom"/>
</dbReference>
<dbReference type="PANTHER" id="PTHR22777:SF17">
    <property type="entry name" value="UPF0053 PROTEIN SLL0260"/>
    <property type="match status" value="1"/>
</dbReference>
<reference evidence="12 13" key="1">
    <citation type="submission" date="2021-09" db="EMBL/GenBank/DDBJ databases">
        <title>WGS of Mycoplasma sp. Zaradi2 strains.</title>
        <authorList>
            <person name="Spergser J."/>
        </authorList>
    </citation>
    <scope>NUCLEOTIDE SEQUENCE [LARGE SCALE GENOMIC DNA]</scope>
    <source>
        <strain evidence="12 13">1331</strain>
    </source>
</reference>
<dbReference type="SMART" id="SM00116">
    <property type="entry name" value="CBS"/>
    <property type="match status" value="2"/>
</dbReference>
<dbReference type="PANTHER" id="PTHR22777">
    <property type="entry name" value="HEMOLYSIN-RELATED"/>
    <property type="match status" value="1"/>
</dbReference>
<dbReference type="Pfam" id="PF00571">
    <property type="entry name" value="CBS"/>
    <property type="match status" value="2"/>
</dbReference>
<evidence type="ECO:0000313" key="13">
    <source>
        <dbReference type="Proteomes" id="UP000772186"/>
    </source>
</evidence>
<evidence type="ECO:0000256" key="6">
    <source>
        <dbReference type="ARBA" id="ARBA00023136"/>
    </source>
</evidence>
<sequence>MPDYLKVICVAGLIILLVFSGVFSACETAYTSINPGKIEAMVQNKEFGAKAIKKQHKFFNQLLSTILICNNIVNIAASSIMSYLLTEWWLNGHGDVESYTVIISTAVMTPLIVLFGEITPKLIAKKHPIGVVKVFCYFIELFFYVFWIFTFPISKIGKNIYITNAEKDVKGLIHVAQNEGVLETNESIMAQNALDLDSTKVSKHFIRIKDVEYVNYNDSVSDAIAIFKETNYSRLPVRKNDTYIGIIHLKDIFFLSKGKVINYLKPIPRVSKNTNLSLALEKMRSEKAQMAFVTDNNYSDIAIGIITIEDIIEEIIGEIYDEFDNDEWEDFFEISLELFHASGKLKMKDVINRIGLNVEDISDEEKDLTIYEFIRKRVGYEPRKNTRYSFDDIHLRVLAINNRKNFDAKIEIELGNKTGLNDEETYEYNDSDK</sequence>
<accession>A0A953T4X7</accession>
<evidence type="ECO:0000256" key="4">
    <source>
        <dbReference type="ARBA" id="ARBA00022989"/>
    </source>
</evidence>
<dbReference type="Proteomes" id="UP000772186">
    <property type="component" value="Unassembled WGS sequence"/>
</dbReference>
<evidence type="ECO:0000256" key="8">
    <source>
        <dbReference type="PROSITE-ProRule" id="PRU01193"/>
    </source>
</evidence>
<keyword evidence="13" id="KW-1185">Reference proteome</keyword>
<proteinExistence type="predicted"/>
<evidence type="ECO:0000256" key="5">
    <source>
        <dbReference type="ARBA" id="ARBA00023122"/>
    </source>
</evidence>
<keyword evidence="4 8" id="KW-1133">Transmembrane helix</keyword>
<organism evidence="12 13">
    <name type="scientific">Mycoplasma tauri</name>
    <dbReference type="NCBI Taxonomy" id="547987"/>
    <lineage>
        <taxon>Bacteria</taxon>
        <taxon>Bacillati</taxon>
        <taxon>Mycoplasmatota</taxon>
        <taxon>Mollicutes</taxon>
        <taxon>Mycoplasmataceae</taxon>
        <taxon>Mycoplasma</taxon>
    </lineage>
</organism>
<evidence type="ECO:0000256" key="1">
    <source>
        <dbReference type="ARBA" id="ARBA00004141"/>
    </source>
</evidence>
<dbReference type="InterPro" id="IPR002550">
    <property type="entry name" value="CNNM"/>
</dbReference>
<keyword evidence="6 8" id="KW-0472">Membrane</keyword>
<evidence type="ECO:0000259" key="11">
    <source>
        <dbReference type="PROSITE" id="PS51846"/>
    </source>
</evidence>
<evidence type="ECO:0000259" key="10">
    <source>
        <dbReference type="PROSITE" id="PS51371"/>
    </source>
</evidence>
<dbReference type="PROSITE" id="PS51846">
    <property type="entry name" value="CNNM"/>
    <property type="match status" value="1"/>
</dbReference>
<dbReference type="Gene3D" id="3.10.580.10">
    <property type="entry name" value="CBS-domain"/>
    <property type="match status" value="1"/>
</dbReference>
<keyword evidence="5 7" id="KW-0129">CBS domain</keyword>
<dbReference type="InterPro" id="IPR044751">
    <property type="entry name" value="Ion_transp-like_CBS"/>
</dbReference>
<evidence type="ECO:0000313" key="12">
    <source>
        <dbReference type="EMBL" id="MBZ4195450.1"/>
    </source>
</evidence>